<dbReference type="EMBL" id="DS113533">
    <property type="protein sequence ID" value="EAY02526.1"/>
    <property type="molecule type" value="Genomic_DNA"/>
</dbReference>
<dbReference type="PANTHER" id="PTHR45661">
    <property type="entry name" value="SURFACE ANTIGEN"/>
    <property type="match status" value="1"/>
</dbReference>
<organism evidence="1 2">
    <name type="scientific">Trichomonas vaginalis (strain ATCC PRA-98 / G3)</name>
    <dbReference type="NCBI Taxonomy" id="412133"/>
    <lineage>
        <taxon>Eukaryota</taxon>
        <taxon>Metamonada</taxon>
        <taxon>Parabasalia</taxon>
        <taxon>Trichomonadida</taxon>
        <taxon>Trichomonadidae</taxon>
        <taxon>Trichomonas</taxon>
    </lineage>
</organism>
<dbReference type="SMR" id="A2EXS2"/>
<dbReference type="KEGG" id="tva:4760364"/>
<dbReference type="PANTHER" id="PTHR45661:SF3">
    <property type="entry name" value="IG-LIKE DOMAIN-CONTAINING PROTEIN"/>
    <property type="match status" value="1"/>
</dbReference>
<dbReference type="InterPro" id="IPR053139">
    <property type="entry name" value="Surface_bspA-like"/>
</dbReference>
<dbReference type="InParanoid" id="A2EXS2"/>
<dbReference type="OrthoDB" id="1055097at2759"/>
<dbReference type="VEuPathDB" id="TrichDB:TVAGG3_0653660"/>
<sequence>MTYIDENTKYVYSTDKRILHSVPSNVVHAVVPKFVEIIKGESSNLYAFKECNSIIETVSFEENTLLSEIQNYSFFKCYHLNNVDLSSCTHLTAIGSFAFQHCVSLTSIIFPQTLVKIGEYCFSNIGATSISLPSTLEELPYGLFESSSKLKTIDIPLTNNIKSLNGRIIASTNVSLFTITDKVISIDIRTFEFAYELETIVVAKGNTLFSVQNNALIQGTTLIKYPNKRPGDVVIPTGITIIGTLAFKESMITGVTIPNTVKGIGDWAFVGSFLKPIYIPDSVKTLNSACFYSISTLESVRFPSGIKQLANSLFKQCPKLVSIEIPDSVTVIGDSCFEGTGLTEVVLPDNLTSIGGNAFPPNAKLIFGNQSKFYVDDQYLVLDKGNTSISIYLGSTLTEIKILPTVKVIKAKTFYNRAELQKLKLDSYSELTTIEEYAFYGCTNLQFVTLPQKITSIGQFAFSKCNKLTEITLPNLVSMSISSFESCSKLNNIIFETSSVTTLRSRSFYSCQSLSSIKLPSTLVSIESECFAYCNQLSIVSFPQTLQTISNNAFINCNIVNADLSKCTKINILNDYVFHSNIDLSDFKFPPNINTIGVHSLSKTSISRINLPSRVQTINNYAFEECSNLDTIIIPEDSNLEFLGIGVFRYCFSISTINCTCPRYSIFGGALFNSDKTSLILFPPASRYSFFSLPDTTTTISQSAFQSCRNLVSVFIPSFSVRTISSNAFEGCTSLKSINIPLCVERVEQDAFLGCSSLECGLHIENRNKDFIHKLVNVSGLPSISIKQCISLYSCKVKLDKFSISTISPFIIIYIS</sequence>
<dbReference type="Pfam" id="PF13306">
    <property type="entry name" value="LRR_5"/>
    <property type="match status" value="6"/>
</dbReference>
<dbReference type="InterPro" id="IPR026906">
    <property type="entry name" value="LRR_5"/>
</dbReference>
<evidence type="ECO:0000313" key="2">
    <source>
        <dbReference type="Proteomes" id="UP000001542"/>
    </source>
</evidence>
<reference evidence="1" key="2">
    <citation type="journal article" date="2007" name="Science">
        <title>Draft genome sequence of the sexually transmitted pathogen Trichomonas vaginalis.</title>
        <authorList>
            <person name="Carlton J.M."/>
            <person name="Hirt R.P."/>
            <person name="Silva J.C."/>
            <person name="Delcher A.L."/>
            <person name="Schatz M."/>
            <person name="Zhao Q."/>
            <person name="Wortman J.R."/>
            <person name="Bidwell S.L."/>
            <person name="Alsmark U.C.M."/>
            <person name="Besteiro S."/>
            <person name="Sicheritz-Ponten T."/>
            <person name="Noel C.J."/>
            <person name="Dacks J.B."/>
            <person name="Foster P.G."/>
            <person name="Simillion C."/>
            <person name="Van de Peer Y."/>
            <person name="Miranda-Saavedra D."/>
            <person name="Barton G.J."/>
            <person name="Westrop G.D."/>
            <person name="Mueller S."/>
            <person name="Dessi D."/>
            <person name="Fiori P.L."/>
            <person name="Ren Q."/>
            <person name="Paulsen I."/>
            <person name="Zhang H."/>
            <person name="Bastida-Corcuera F.D."/>
            <person name="Simoes-Barbosa A."/>
            <person name="Brown M.T."/>
            <person name="Hayes R.D."/>
            <person name="Mukherjee M."/>
            <person name="Okumura C.Y."/>
            <person name="Schneider R."/>
            <person name="Smith A.J."/>
            <person name="Vanacova S."/>
            <person name="Villalvazo M."/>
            <person name="Haas B.J."/>
            <person name="Pertea M."/>
            <person name="Feldblyum T.V."/>
            <person name="Utterback T.R."/>
            <person name="Shu C.L."/>
            <person name="Osoegawa K."/>
            <person name="de Jong P.J."/>
            <person name="Hrdy I."/>
            <person name="Horvathova L."/>
            <person name="Zubacova Z."/>
            <person name="Dolezal P."/>
            <person name="Malik S.B."/>
            <person name="Logsdon J.M. Jr."/>
            <person name="Henze K."/>
            <person name="Gupta A."/>
            <person name="Wang C.C."/>
            <person name="Dunne R.L."/>
            <person name="Upcroft J.A."/>
            <person name="Upcroft P."/>
            <person name="White O."/>
            <person name="Salzberg S.L."/>
            <person name="Tang P."/>
            <person name="Chiu C.-H."/>
            <person name="Lee Y.-S."/>
            <person name="Embley T.M."/>
            <person name="Coombs G.H."/>
            <person name="Mottram J.C."/>
            <person name="Tachezy J."/>
            <person name="Fraser-Liggett C.M."/>
            <person name="Johnson P.J."/>
        </authorList>
    </citation>
    <scope>NUCLEOTIDE SEQUENCE [LARGE SCALE GENOMIC DNA]</scope>
    <source>
        <strain evidence="1">G3</strain>
    </source>
</reference>
<reference evidence="1" key="1">
    <citation type="submission" date="2006-10" db="EMBL/GenBank/DDBJ databases">
        <authorList>
            <person name="Amadeo P."/>
            <person name="Zhao Q."/>
            <person name="Wortman J."/>
            <person name="Fraser-Liggett C."/>
            <person name="Carlton J."/>
        </authorList>
    </citation>
    <scope>NUCLEOTIDE SEQUENCE</scope>
    <source>
        <strain evidence="1">G3</strain>
    </source>
</reference>
<dbReference type="RefSeq" id="XP_001314765.1">
    <property type="nucleotide sequence ID" value="XM_001314731.1"/>
</dbReference>
<evidence type="ECO:0000313" key="1">
    <source>
        <dbReference type="EMBL" id="EAY02526.1"/>
    </source>
</evidence>
<dbReference type="VEuPathDB" id="TrichDB:TVAG_494750"/>
<protein>
    <submittedName>
        <fullName evidence="1">Surface antigen BspA-like</fullName>
    </submittedName>
</protein>
<keyword evidence="2" id="KW-1185">Reference proteome</keyword>
<dbReference type="InterPro" id="IPR032675">
    <property type="entry name" value="LRR_dom_sf"/>
</dbReference>
<dbReference type="SUPFAM" id="SSF52058">
    <property type="entry name" value="L domain-like"/>
    <property type="match status" value="3"/>
</dbReference>
<dbReference type="Proteomes" id="UP000001542">
    <property type="component" value="Unassembled WGS sequence"/>
</dbReference>
<name>A2EXS2_TRIV3</name>
<dbReference type="Gene3D" id="3.80.10.10">
    <property type="entry name" value="Ribonuclease Inhibitor"/>
    <property type="match status" value="4"/>
</dbReference>
<accession>A2EXS2</accession>
<dbReference type="AlphaFoldDB" id="A2EXS2"/>
<proteinExistence type="predicted"/>
<gene>
    <name evidence="1" type="ORF">TVAG_494750</name>
</gene>